<dbReference type="PROSITE" id="PS50893">
    <property type="entry name" value="ABC_TRANSPORTER_2"/>
    <property type="match status" value="1"/>
</dbReference>
<evidence type="ECO:0000256" key="2">
    <source>
        <dbReference type="ARBA" id="ARBA00022448"/>
    </source>
</evidence>
<dbReference type="EMBL" id="JAFLNA010000008">
    <property type="protein sequence ID" value="MBO0132256.1"/>
    <property type="molecule type" value="Genomic_DNA"/>
</dbReference>
<evidence type="ECO:0000259" key="6">
    <source>
        <dbReference type="PROSITE" id="PS50893"/>
    </source>
</evidence>
<dbReference type="InterPro" id="IPR003593">
    <property type="entry name" value="AAA+_ATPase"/>
</dbReference>
<reference evidence="7 8" key="1">
    <citation type="submission" date="2021-03" db="EMBL/GenBank/DDBJ databases">
        <title>Whole genome sequence of Agrobacterium sp. strain Rnr.</title>
        <authorList>
            <person name="Mafakheri H."/>
            <person name="Taghavi S.M."/>
            <person name="Nemanja K."/>
            <person name="Osdaghi E."/>
        </authorList>
    </citation>
    <scope>NUCLEOTIDE SEQUENCE [LARGE SCALE GENOMIC DNA]</scope>
    <source>
        <strain evidence="7 8">Rnr</strain>
    </source>
</reference>
<sequence>MRPEFFKTTDLKSGYGRIPIIFGVDLQIGEGEFVGILGHNGMGKSTLLRTIMGHIPASSGTIQFGGQNLTSATPATRAKAGIGYVPQGRQIFPALSVMDNLRVGANSAKASRAREIIEEVIEDFPRLKPILDRAGGVLSGGEQQILALARCLCAEPKLILLDEPTEGIQPSIIEEMKERLKALALRRGLSILLVEQNLEFISDLATRVLLIKRGRLSGEVDQGRLHGADLSDEFIPA</sequence>
<comment type="caution">
    <text evidence="7">The sequence shown here is derived from an EMBL/GenBank/DDBJ whole genome shotgun (WGS) entry which is preliminary data.</text>
</comment>
<dbReference type="PANTHER" id="PTHR43820:SF5">
    <property type="entry name" value="HIGH-AFFINITY BRANCHED-CHAIN AMINO ACID TRANSPORT ATP-BINDING PROTEIN"/>
    <property type="match status" value="1"/>
</dbReference>
<gene>
    <name evidence="7" type="ORF">JZX89_16095</name>
</gene>
<dbReference type="SUPFAM" id="SSF52540">
    <property type="entry name" value="P-loop containing nucleoside triphosphate hydrolases"/>
    <property type="match status" value="1"/>
</dbReference>
<dbReference type="InterPro" id="IPR003439">
    <property type="entry name" value="ABC_transporter-like_ATP-bd"/>
</dbReference>
<keyword evidence="8" id="KW-1185">Reference proteome</keyword>
<dbReference type="InterPro" id="IPR027417">
    <property type="entry name" value="P-loop_NTPase"/>
</dbReference>
<dbReference type="GO" id="GO:0005524">
    <property type="term" value="F:ATP binding"/>
    <property type="evidence" value="ECO:0007669"/>
    <property type="project" value="UniProtKB-KW"/>
</dbReference>
<name>A0ABS3EJU4_9HYPH</name>
<keyword evidence="5" id="KW-0029">Amino-acid transport</keyword>
<dbReference type="Pfam" id="PF00005">
    <property type="entry name" value="ABC_tran"/>
    <property type="match status" value="1"/>
</dbReference>
<dbReference type="SMART" id="SM00382">
    <property type="entry name" value="AAA"/>
    <property type="match status" value="1"/>
</dbReference>
<dbReference type="CDD" id="cd03224">
    <property type="entry name" value="ABC_TM1139_LivF_branched"/>
    <property type="match status" value="1"/>
</dbReference>
<evidence type="ECO:0000256" key="5">
    <source>
        <dbReference type="ARBA" id="ARBA00022970"/>
    </source>
</evidence>
<organism evidence="7 8">
    <name type="scientific">Agrobacterium burrii</name>
    <dbReference type="NCBI Taxonomy" id="2815339"/>
    <lineage>
        <taxon>Bacteria</taxon>
        <taxon>Pseudomonadati</taxon>
        <taxon>Pseudomonadota</taxon>
        <taxon>Alphaproteobacteria</taxon>
        <taxon>Hyphomicrobiales</taxon>
        <taxon>Rhizobiaceae</taxon>
        <taxon>Rhizobium/Agrobacterium group</taxon>
        <taxon>Agrobacterium</taxon>
        <taxon>Agrobacterium tumefaciens complex</taxon>
    </lineage>
</organism>
<dbReference type="Gene3D" id="3.40.50.300">
    <property type="entry name" value="P-loop containing nucleotide triphosphate hydrolases"/>
    <property type="match status" value="1"/>
</dbReference>
<comment type="similarity">
    <text evidence="1">Belongs to the ABC transporter superfamily.</text>
</comment>
<feature type="domain" description="ABC transporter" evidence="6">
    <location>
        <begin position="6"/>
        <end position="235"/>
    </location>
</feature>
<evidence type="ECO:0000256" key="3">
    <source>
        <dbReference type="ARBA" id="ARBA00022741"/>
    </source>
</evidence>
<keyword evidence="4 7" id="KW-0067">ATP-binding</keyword>
<dbReference type="InterPro" id="IPR052156">
    <property type="entry name" value="BCAA_Transport_ATP-bd_LivF"/>
</dbReference>
<accession>A0ABS3EJU4</accession>
<dbReference type="RefSeq" id="WP_207134694.1">
    <property type="nucleotide sequence ID" value="NZ_JAFLNA010000008.1"/>
</dbReference>
<dbReference type="Proteomes" id="UP000664699">
    <property type="component" value="Unassembled WGS sequence"/>
</dbReference>
<evidence type="ECO:0000313" key="7">
    <source>
        <dbReference type="EMBL" id="MBO0132256.1"/>
    </source>
</evidence>
<protein>
    <submittedName>
        <fullName evidence="7">ABC transporter ATP-binding protein</fullName>
    </submittedName>
</protein>
<keyword evidence="2" id="KW-0813">Transport</keyword>
<evidence type="ECO:0000256" key="1">
    <source>
        <dbReference type="ARBA" id="ARBA00005417"/>
    </source>
</evidence>
<evidence type="ECO:0000256" key="4">
    <source>
        <dbReference type="ARBA" id="ARBA00022840"/>
    </source>
</evidence>
<evidence type="ECO:0000313" key="8">
    <source>
        <dbReference type="Proteomes" id="UP000664699"/>
    </source>
</evidence>
<proteinExistence type="inferred from homology"/>
<dbReference type="PANTHER" id="PTHR43820">
    <property type="entry name" value="HIGH-AFFINITY BRANCHED-CHAIN AMINO ACID TRANSPORT ATP-BINDING PROTEIN LIVF"/>
    <property type="match status" value="1"/>
</dbReference>
<keyword evidence="3" id="KW-0547">Nucleotide-binding</keyword>